<accession>A0A507DRD9</accession>
<keyword evidence="1" id="KW-1133">Transmembrane helix</keyword>
<protein>
    <submittedName>
        <fullName evidence="2">Uncharacterized protein</fullName>
    </submittedName>
</protein>
<feature type="transmembrane region" description="Helical" evidence="1">
    <location>
        <begin position="225"/>
        <end position="243"/>
    </location>
</feature>
<name>A0A507DRD9_9FUNG</name>
<reference evidence="2 3" key="1">
    <citation type="journal article" date="2019" name="Sci. Rep.">
        <title>Comparative genomics of chytrid fungi reveal insights into the obligate biotrophic and pathogenic lifestyle of Synchytrium endobioticum.</title>
        <authorList>
            <person name="van de Vossenberg B.T.L.H."/>
            <person name="Warris S."/>
            <person name="Nguyen H.D.T."/>
            <person name="van Gent-Pelzer M.P.E."/>
            <person name="Joly D.L."/>
            <person name="van de Geest H.C."/>
            <person name="Bonants P.J.M."/>
            <person name="Smith D.S."/>
            <person name="Levesque C.A."/>
            <person name="van der Lee T.A.J."/>
        </authorList>
    </citation>
    <scope>NUCLEOTIDE SEQUENCE [LARGE SCALE GENOMIC DNA]</scope>
    <source>
        <strain evidence="2 3">CBS 809.83</strain>
    </source>
</reference>
<feature type="transmembrane region" description="Helical" evidence="1">
    <location>
        <begin position="6"/>
        <end position="26"/>
    </location>
</feature>
<keyword evidence="1" id="KW-0472">Membrane</keyword>
<dbReference type="EMBL" id="QEAQ01000162">
    <property type="protein sequence ID" value="TPX54304.1"/>
    <property type="molecule type" value="Genomic_DNA"/>
</dbReference>
<feature type="transmembrane region" description="Helical" evidence="1">
    <location>
        <begin position="79"/>
        <end position="98"/>
    </location>
</feature>
<proteinExistence type="predicted"/>
<dbReference type="Proteomes" id="UP000318582">
    <property type="component" value="Unassembled WGS sequence"/>
</dbReference>
<evidence type="ECO:0000256" key="1">
    <source>
        <dbReference type="SAM" id="Phobius"/>
    </source>
</evidence>
<feature type="transmembrane region" description="Helical" evidence="1">
    <location>
        <begin position="110"/>
        <end position="130"/>
    </location>
</feature>
<feature type="transmembrane region" description="Helical" evidence="1">
    <location>
        <begin position="193"/>
        <end position="213"/>
    </location>
</feature>
<organism evidence="2 3">
    <name type="scientific">Powellomyces hirtus</name>
    <dbReference type="NCBI Taxonomy" id="109895"/>
    <lineage>
        <taxon>Eukaryota</taxon>
        <taxon>Fungi</taxon>
        <taxon>Fungi incertae sedis</taxon>
        <taxon>Chytridiomycota</taxon>
        <taxon>Chytridiomycota incertae sedis</taxon>
        <taxon>Chytridiomycetes</taxon>
        <taxon>Spizellomycetales</taxon>
        <taxon>Powellomycetaceae</taxon>
        <taxon>Powellomyces</taxon>
    </lineage>
</organism>
<sequence length="294" mass="33071">MDNFEHMANISIGGMIAMLVTTVAFLDQIEKIRNKFLLCSILSYSAMITSACICSNQAWRRLIAGELPQFASRMIATQFFYVGAFTCLIFHSTYRTVMISAPHFDSPLRIAIPVTLTQCFIHGSASYYWGSNIMDNYGTKVSVISSRFEIAILIYYSMVESVLFLATQYKIIQVKSATVKKGASDMFKIKLLLYLKGTLRSFAYILNIVLIYITLGNWLPYLVNWNYPIFCPAFLLMIVLTDSTRFQECMAKLSDNHAPRTSGSGFKETITAQSSIKIRAKQTGSVAKNEDAEV</sequence>
<comment type="caution">
    <text evidence="2">The sequence shown here is derived from an EMBL/GenBank/DDBJ whole genome shotgun (WGS) entry which is preliminary data.</text>
</comment>
<gene>
    <name evidence="2" type="ORF">PhCBS80983_g05980</name>
</gene>
<feature type="transmembrane region" description="Helical" evidence="1">
    <location>
        <begin position="150"/>
        <end position="172"/>
    </location>
</feature>
<keyword evidence="3" id="KW-1185">Reference proteome</keyword>
<keyword evidence="1" id="KW-0812">Transmembrane</keyword>
<evidence type="ECO:0000313" key="3">
    <source>
        <dbReference type="Proteomes" id="UP000318582"/>
    </source>
</evidence>
<feature type="transmembrane region" description="Helical" evidence="1">
    <location>
        <begin position="38"/>
        <end position="59"/>
    </location>
</feature>
<dbReference type="AlphaFoldDB" id="A0A507DRD9"/>
<evidence type="ECO:0000313" key="2">
    <source>
        <dbReference type="EMBL" id="TPX54304.1"/>
    </source>
</evidence>